<dbReference type="Proteomes" id="UP001606302">
    <property type="component" value="Unassembled WGS sequence"/>
</dbReference>
<dbReference type="InterPro" id="IPR011990">
    <property type="entry name" value="TPR-like_helical_dom_sf"/>
</dbReference>
<dbReference type="RefSeq" id="WP_394510254.1">
    <property type="nucleotide sequence ID" value="NZ_JBIGHX010000002.1"/>
</dbReference>
<accession>A0ABW7GHV6</accession>
<dbReference type="Gene3D" id="3.40.50.11380">
    <property type="match status" value="1"/>
</dbReference>
<dbReference type="Gene3D" id="1.25.40.10">
    <property type="entry name" value="Tetratricopeptide repeat domain"/>
    <property type="match status" value="1"/>
</dbReference>
<keyword evidence="2" id="KW-1185">Reference proteome</keyword>
<organism evidence="1 2">
    <name type="scientific">Pelomonas lactea</name>
    <dbReference type="NCBI Taxonomy" id="3299030"/>
    <lineage>
        <taxon>Bacteria</taxon>
        <taxon>Pseudomonadati</taxon>
        <taxon>Pseudomonadota</taxon>
        <taxon>Betaproteobacteria</taxon>
        <taxon>Burkholderiales</taxon>
        <taxon>Sphaerotilaceae</taxon>
        <taxon>Roseateles</taxon>
    </lineage>
</organism>
<comment type="caution">
    <text evidence="1">The sequence shown here is derived from an EMBL/GenBank/DDBJ whole genome shotgun (WGS) entry which is preliminary data.</text>
</comment>
<protein>
    <submittedName>
        <fullName evidence="1">Uncharacterized protein</fullName>
    </submittedName>
</protein>
<evidence type="ECO:0000313" key="1">
    <source>
        <dbReference type="EMBL" id="MFG6461396.1"/>
    </source>
</evidence>
<sequence length="759" mass="81840">MSLNDAIASAEQRASQGDLPGAIAAYREWRAGPGAAGTAQERYVTWHNEAVLHMRAAQPASAMAAWQQAVAELPDSPEAHTGLMSLWCSLGLPSHALQHVQQALLLSSDANLQAHLRARLQQVLALLPGPVPRPKGPWTFDGPQDDPDTQRVRADVAQQRLLPRFHHLMAARQRFDRGTRPLRVGYLAATPAHLPAPALHHDPARVQALLFTWDKAGSALPPGAPRGGLPAHHSLHDLTDDAAASAIRLLQVDVLLDVHGLTAEGRPGILVYHPAPLQLVWADAAGDAALAAQDGCLGDADWPWPAGAIWVPDAPATQPATTSIVWGSCLTATELGDELAALWLRLLAGQPGSRLRLWAPETGLVQRLQQRASAEGLPPDAIEAAADAEGFWTGLSAVLDPTPSRWPRLVAEAAARGVPAVTLKGRGAAAQQGAQLLERLGLAATGVATDLPHYEALANAAVSGAAPPPQPDALAALRPAAWVRALETRLLDAVAALPPRPVAPPASPAELATLRDLHDFTLPGPGGAEFRRRYVIGAPPHEHNSAGIRVLYDLQKWLVRAGYDALVCTYSPDYPKAQFVDDIVIYPEVAPGNLLNAKRIVRYVMNTPGKLGRGERSYAANEFLVAYNQQLAPYADGRVLEVPSIEPWFYDPGAESPRDVDVFYVGKGRNTGHHPPDAVEITKTWPPTRREMAALLRRARRLYCYDGFTIMVREAWLCGCEPIHLLPDGTQRPFAREAIPTVDEFKQQLHEFIVATQAL</sequence>
<reference evidence="1 2" key="1">
    <citation type="submission" date="2024-08" db="EMBL/GenBank/DDBJ databases">
        <authorList>
            <person name="Lu H."/>
        </authorList>
    </citation>
    <scope>NUCLEOTIDE SEQUENCE [LARGE SCALE GENOMIC DNA]</scope>
    <source>
        <strain evidence="1 2">DXS20W</strain>
    </source>
</reference>
<name>A0ABW7GHV6_9BURK</name>
<evidence type="ECO:0000313" key="2">
    <source>
        <dbReference type="Proteomes" id="UP001606302"/>
    </source>
</evidence>
<dbReference type="EMBL" id="JBIGHX010000002">
    <property type="protein sequence ID" value="MFG6461396.1"/>
    <property type="molecule type" value="Genomic_DNA"/>
</dbReference>
<dbReference type="SUPFAM" id="SSF48452">
    <property type="entry name" value="TPR-like"/>
    <property type="match status" value="1"/>
</dbReference>
<dbReference type="Gene3D" id="3.40.50.2000">
    <property type="entry name" value="Glycogen Phosphorylase B"/>
    <property type="match status" value="1"/>
</dbReference>
<gene>
    <name evidence="1" type="ORF">ACG04Q_07425</name>
</gene>
<proteinExistence type="predicted"/>